<protein>
    <submittedName>
        <fullName evidence="1">Uncharacterized protein</fullName>
    </submittedName>
</protein>
<dbReference type="Proteomes" id="UP000254602">
    <property type="component" value="Unassembled WGS sequence"/>
</dbReference>
<proteinExistence type="predicted"/>
<gene>
    <name evidence="1" type="ORF">NCTC7914_01954</name>
</gene>
<evidence type="ECO:0000313" key="2">
    <source>
        <dbReference type="Proteomes" id="UP000254602"/>
    </source>
</evidence>
<sequence length="29" mass="3032">MALSSFMNSLLAAYAHGASGAICEFSRPE</sequence>
<dbReference type="EMBL" id="UGUY01000001">
    <property type="protein sequence ID" value="SUD67843.1"/>
    <property type="molecule type" value="Genomic_DNA"/>
</dbReference>
<dbReference type="AlphaFoldDB" id="A0A379KIT6"/>
<organism evidence="1 2">
    <name type="scientific">Pseudomonas putida</name>
    <name type="common">Arthrobacter siderocapsulatus</name>
    <dbReference type="NCBI Taxonomy" id="303"/>
    <lineage>
        <taxon>Bacteria</taxon>
        <taxon>Pseudomonadati</taxon>
        <taxon>Pseudomonadota</taxon>
        <taxon>Gammaproteobacteria</taxon>
        <taxon>Pseudomonadales</taxon>
        <taxon>Pseudomonadaceae</taxon>
        <taxon>Pseudomonas</taxon>
    </lineage>
</organism>
<evidence type="ECO:0000313" key="1">
    <source>
        <dbReference type="EMBL" id="SUD67843.1"/>
    </source>
</evidence>
<accession>A0A379KIT6</accession>
<reference evidence="1 2" key="1">
    <citation type="submission" date="2018-06" db="EMBL/GenBank/DDBJ databases">
        <authorList>
            <consortium name="Pathogen Informatics"/>
            <person name="Doyle S."/>
        </authorList>
    </citation>
    <scope>NUCLEOTIDE SEQUENCE [LARGE SCALE GENOMIC DNA]</scope>
    <source>
        <strain evidence="1 2">NCTC7914</strain>
    </source>
</reference>
<name>A0A379KIT6_PSEPU</name>